<feature type="domain" description="AAA+ ATPase" evidence="4">
    <location>
        <begin position="294"/>
        <end position="432"/>
    </location>
</feature>
<dbReference type="InterPro" id="IPR003959">
    <property type="entry name" value="ATPase_AAA_core"/>
</dbReference>
<dbReference type="InterPro" id="IPR050221">
    <property type="entry name" value="26S_Proteasome_ATPase"/>
</dbReference>
<keyword evidence="2" id="KW-0547">Nucleotide-binding</keyword>
<dbReference type="PANTHER" id="PTHR23073">
    <property type="entry name" value="26S PROTEASOME REGULATORY SUBUNIT"/>
    <property type="match status" value="1"/>
</dbReference>
<dbReference type="InterPro" id="IPR003593">
    <property type="entry name" value="AAA+_ATPase"/>
</dbReference>
<keyword evidence="3" id="KW-0067">ATP-binding</keyword>
<evidence type="ECO:0000256" key="1">
    <source>
        <dbReference type="ARBA" id="ARBA00006914"/>
    </source>
</evidence>
<dbReference type="PaxDb" id="522772-Dacet_2641"/>
<reference evidence="5 6" key="1">
    <citation type="journal article" date="2010" name="Stand. Genomic Sci.">
        <title>Complete genome sequence of Denitrovibrio acetiphilus type strain (N2460).</title>
        <authorList>
            <person name="Kiss H."/>
            <person name="Lang E."/>
            <person name="Lapidus A."/>
            <person name="Copeland A."/>
            <person name="Nolan M."/>
            <person name="Glavina Del Rio T."/>
            <person name="Chen F."/>
            <person name="Lucas S."/>
            <person name="Tice H."/>
            <person name="Cheng J.F."/>
            <person name="Han C."/>
            <person name="Goodwin L."/>
            <person name="Pitluck S."/>
            <person name="Liolios K."/>
            <person name="Pati A."/>
            <person name="Ivanova N."/>
            <person name="Mavromatis K."/>
            <person name="Chen A."/>
            <person name="Palaniappan K."/>
            <person name="Land M."/>
            <person name="Hauser L."/>
            <person name="Chang Y.J."/>
            <person name="Jeffries C.D."/>
            <person name="Detter J.C."/>
            <person name="Brettin T."/>
            <person name="Spring S."/>
            <person name="Rohde M."/>
            <person name="Goker M."/>
            <person name="Woyke T."/>
            <person name="Bristow J."/>
            <person name="Eisen J.A."/>
            <person name="Markowitz V."/>
            <person name="Hugenholtz P."/>
            <person name="Kyrpides N.C."/>
            <person name="Klenk H.P."/>
        </authorList>
    </citation>
    <scope>NUCLEOTIDE SEQUENCE [LARGE SCALE GENOMIC DNA]</scope>
    <source>
        <strain evidence="6">DSM 12809 / NBRC 114555 / N2460</strain>
    </source>
</reference>
<dbReference type="eggNOG" id="COG0464">
    <property type="taxonomic scope" value="Bacteria"/>
</dbReference>
<dbReference type="InterPro" id="IPR027417">
    <property type="entry name" value="P-loop_NTPase"/>
</dbReference>
<dbReference type="EMBL" id="CP001968">
    <property type="protein sequence ID" value="ADD69399.1"/>
    <property type="molecule type" value="Genomic_DNA"/>
</dbReference>
<dbReference type="AlphaFoldDB" id="D4H543"/>
<keyword evidence="6" id="KW-1185">Reference proteome</keyword>
<evidence type="ECO:0000256" key="2">
    <source>
        <dbReference type="ARBA" id="ARBA00022741"/>
    </source>
</evidence>
<evidence type="ECO:0000259" key="4">
    <source>
        <dbReference type="SMART" id="SM00382"/>
    </source>
</evidence>
<dbReference type="SMART" id="SM00382">
    <property type="entry name" value="AAA"/>
    <property type="match status" value="1"/>
</dbReference>
<evidence type="ECO:0000313" key="6">
    <source>
        <dbReference type="Proteomes" id="UP000002012"/>
    </source>
</evidence>
<evidence type="ECO:0000256" key="3">
    <source>
        <dbReference type="ARBA" id="ARBA00022840"/>
    </source>
</evidence>
<organism evidence="5 6">
    <name type="scientific">Denitrovibrio acetiphilus (strain DSM 12809 / NBRC 114555 / N2460)</name>
    <dbReference type="NCBI Taxonomy" id="522772"/>
    <lineage>
        <taxon>Bacteria</taxon>
        <taxon>Pseudomonadati</taxon>
        <taxon>Deferribacterota</taxon>
        <taxon>Deferribacteres</taxon>
        <taxon>Deferribacterales</taxon>
        <taxon>Geovibrionaceae</taxon>
        <taxon>Denitrovibrio</taxon>
    </lineage>
</organism>
<proteinExistence type="inferred from homology"/>
<sequence>MLAYKITANIEDSDSYNESIEMKDVKKRLNLSAGEYHRLMSTTTALVEKQMLVYENGTSKRTASLRHTDFFPEYDIHPVVTNFVITGEHPKDEVDYSNLYSVLNYFSKLLLQLEDEEITTYKLLLEVKSISQKCTDNIPFSHLLRRLNTEEQTLLLYMNLRWTEGIEEISLVRYLRDIYITLTMSSDMRHSIAEGKIKLIKEGYLQIEENDSFKSDADFSLTKKFRDEFIHTSVKAKEKEFSSKFCTLVKHEEINQKLVFSGELESEITEISKAIGRAKYKQLKKRLKDKKMPMAFTCLLHGAPGTGKTASVYEIATKTKRNILHVDISAIKDMWVGVSEKNLKKIFESYYSATKHFKYEPILLFNEADSLINKRIEANHSVDHMNNAMQNILLEELEKFDGILFATTNLTMNIDNAFSRRFLYKVYFDVPDASLRAKIWRMKAPHLKAKDTAHLAEFTLSGGEIDNVCKRMLVESTIFDKSLGIDDIVKLIKSEMSLKQESTRVGF</sequence>
<gene>
    <name evidence="5" type="ordered locus">Dacet_2641</name>
</gene>
<protein>
    <submittedName>
        <fullName evidence="5">AAA ATPase central domain protein</fullName>
    </submittedName>
</protein>
<accession>D4H543</accession>
<name>D4H543_DENA2</name>
<dbReference type="GO" id="GO:0005524">
    <property type="term" value="F:ATP binding"/>
    <property type="evidence" value="ECO:0007669"/>
    <property type="project" value="UniProtKB-KW"/>
</dbReference>
<dbReference type="KEGG" id="dap:Dacet_2641"/>
<dbReference type="CDD" id="cd19481">
    <property type="entry name" value="RecA-like_protease"/>
    <property type="match status" value="1"/>
</dbReference>
<evidence type="ECO:0000313" key="5">
    <source>
        <dbReference type="EMBL" id="ADD69399.1"/>
    </source>
</evidence>
<dbReference type="SUPFAM" id="SSF52540">
    <property type="entry name" value="P-loop containing nucleoside triphosphate hydrolases"/>
    <property type="match status" value="1"/>
</dbReference>
<dbReference type="Proteomes" id="UP000002012">
    <property type="component" value="Chromosome"/>
</dbReference>
<dbReference type="Gene3D" id="3.40.50.300">
    <property type="entry name" value="P-loop containing nucleotide triphosphate hydrolases"/>
    <property type="match status" value="1"/>
</dbReference>
<dbReference type="STRING" id="522772.Dacet_2641"/>
<comment type="similarity">
    <text evidence="1">Belongs to the AAA ATPase family.</text>
</comment>
<dbReference type="HOGENOM" id="CLU_034636_0_0_0"/>
<dbReference type="GO" id="GO:0016887">
    <property type="term" value="F:ATP hydrolysis activity"/>
    <property type="evidence" value="ECO:0007669"/>
    <property type="project" value="InterPro"/>
</dbReference>
<dbReference type="InParanoid" id="D4H543"/>
<dbReference type="Pfam" id="PF00004">
    <property type="entry name" value="AAA"/>
    <property type="match status" value="1"/>
</dbReference>